<comment type="caution">
    <text evidence="1">The sequence shown here is derived from an EMBL/GenBank/DDBJ whole genome shotgun (WGS) entry which is preliminary data.</text>
</comment>
<evidence type="ECO:0000313" key="2">
    <source>
        <dbReference type="Proteomes" id="UP000229433"/>
    </source>
</evidence>
<name>A0A2G1VRG3_9FLAO</name>
<protein>
    <recommendedName>
        <fullName evidence="3">DUF922 domain-containing protein</fullName>
    </recommendedName>
</protein>
<accession>A0A2G1VRG3</accession>
<dbReference type="Proteomes" id="UP000229433">
    <property type="component" value="Unassembled WGS sequence"/>
</dbReference>
<gene>
    <name evidence="1" type="ORF">CJ305_10345</name>
</gene>
<dbReference type="RefSeq" id="WP_099646185.1">
    <property type="nucleotide sequence ID" value="NZ_KZ319290.1"/>
</dbReference>
<keyword evidence="2" id="KW-1185">Reference proteome</keyword>
<organism evidence="1 2">
    <name type="scientific">Leeuwenhoekiella nanhaiensis</name>
    <dbReference type="NCBI Taxonomy" id="1655491"/>
    <lineage>
        <taxon>Bacteria</taxon>
        <taxon>Pseudomonadati</taxon>
        <taxon>Bacteroidota</taxon>
        <taxon>Flavobacteriia</taxon>
        <taxon>Flavobacteriales</taxon>
        <taxon>Flavobacteriaceae</taxon>
        <taxon>Leeuwenhoekiella</taxon>
    </lineage>
</organism>
<dbReference type="Pfam" id="PF06037">
    <property type="entry name" value="DUF922"/>
    <property type="match status" value="1"/>
</dbReference>
<evidence type="ECO:0008006" key="3">
    <source>
        <dbReference type="Google" id="ProtNLM"/>
    </source>
</evidence>
<dbReference type="OrthoDB" id="5431540at2"/>
<sequence length="209" mass="24463">MIRLLHTTIFSFFLGLSPLGEKGFAVNSPDRKTELETGSKDDYVFRIPNKNVCFSWEPNKRLSWSDFRGMPDRSSTYAATANTGISHTYAIDSRGYLIKKASRVYANFYPNLSWYVPKLINETTLAHEQTHFDISELHARILRKTIAEYRFTRNSKAEIQAIYQKVEKARKAMQVDFDRQTNHSVDRQKERAWEAHIAQLLHKYRHWAS</sequence>
<evidence type="ECO:0000313" key="1">
    <source>
        <dbReference type="EMBL" id="PHQ29334.1"/>
    </source>
</evidence>
<dbReference type="EMBL" id="NQXA01000007">
    <property type="protein sequence ID" value="PHQ29334.1"/>
    <property type="molecule type" value="Genomic_DNA"/>
</dbReference>
<dbReference type="AlphaFoldDB" id="A0A2G1VRG3"/>
<reference evidence="1 2" key="1">
    <citation type="submission" date="2017-08" db="EMBL/GenBank/DDBJ databases">
        <title>The whole genome shortgun sequences of strain Leeuwenhoekiella nanhaiensis G18 from the South China Sea.</title>
        <authorList>
            <person name="Liu Q."/>
        </authorList>
    </citation>
    <scope>NUCLEOTIDE SEQUENCE [LARGE SCALE GENOMIC DNA]</scope>
    <source>
        <strain evidence="1 2">G18</strain>
    </source>
</reference>
<proteinExistence type="predicted"/>
<dbReference type="InterPro" id="IPR010321">
    <property type="entry name" value="DUF922"/>
</dbReference>